<name>A0ABU8WWD2_9BURK</name>
<accession>A0ABU8WWD2</accession>
<dbReference type="Proteomes" id="UP001385892">
    <property type="component" value="Unassembled WGS sequence"/>
</dbReference>
<comment type="caution">
    <text evidence="1">The sequence shown here is derived from an EMBL/GenBank/DDBJ whole genome shotgun (WGS) entry which is preliminary data.</text>
</comment>
<protein>
    <submittedName>
        <fullName evidence="1">DUF2958 domain-containing protein</fullName>
    </submittedName>
</protein>
<dbReference type="Pfam" id="PF11171">
    <property type="entry name" value="DUF2958"/>
    <property type="match status" value="1"/>
</dbReference>
<dbReference type="RefSeq" id="WP_340347640.1">
    <property type="nucleotide sequence ID" value="NZ_JBBKZT010000028.1"/>
</dbReference>
<dbReference type="InterPro" id="IPR021341">
    <property type="entry name" value="DUF2958"/>
</dbReference>
<evidence type="ECO:0000313" key="2">
    <source>
        <dbReference type="Proteomes" id="UP001385892"/>
    </source>
</evidence>
<sequence length="121" mass="13583">MASNFSFITDEQFERLLANGRMAVVCQARDEHFDPFPVLKLFTPDAGATWLLSELDEAAEVAFGLCDLGMGYPEIGFVDVRELAALRGLMNRPIEQDRHFRATQRLSAYAKEARMAGRIQA</sequence>
<reference evidence="1 2" key="1">
    <citation type="submission" date="2024-03" db="EMBL/GenBank/DDBJ databases">
        <title>Novel species of the genus Variovorax.</title>
        <authorList>
            <person name="Liu Q."/>
            <person name="Xin Y.-H."/>
        </authorList>
    </citation>
    <scope>NUCLEOTIDE SEQUENCE [LARGE SCALE GENOMIC DNA]</scope>
    <source>
        <strain evidence="1 2">KACC 18900</strain>
    </source>
</reference>
<gene>
    <name evidence="1" type="ORF">WKW82_34830</name>
</gene>
<organism evidence="1 2">
    <name type="scientific">Variovorax rhizosphaerae</name>
    <dbReference type="NCBI Taxonomy" id="1836200"/>
    <lineage>
        <taxon>Bacteria</taxon>
        <taxon>Pseudomonadati</taxon>
        <taxon>Pseudomonadota</taxon>
        <taxon>Betaproteobacteria</taxon>
        <taxon>Burkholderiales</taxon>
        <taxon>Comamonadaceae</taxon>
        <taxon>Variovorax</taxon>
    </lineage>
</organism>
<proteinExistence type="predicted"/>
<evidence type="ECO:0000313" key="1">
    <source>
        <dbReference type="EMBL" id="MEJ8851847.1"/>
    </source>
</evidence>
<keyword evidence="2" id="KW-1185">Reference proteome</keyword>
<dbReference type="EMBL" id="JBBKZT010000028">
    <property type="protein sequence ID" value="MEJ8851847.1"/>
    <property type="molecule type" value="Genomic_DNA"/>
</dbReference>